<reference evidence="1 2" key="1">
    <citation type="submission" date="2018-11" db="EMBL/GenBank/DDBJ databases">
        <authorList>
            <consortium name="Pathogen Informatics"/>
        </authorList>
    </citation>
    <scope>NUCLEOTIDE SEQUENCE [LARGE SCALE GENOMIC DNA]</scope>
    <source>
        <strain evidence="1 2">NST_G2</strain>
    </source>
</reference>
<name>A0A3P7C9K0_SCHSO</name>
<gene>
    <name evidence="1" type="ORF">SSLN_LOCUS7775</name>
</gene>
<dbReference type="AlphaFoldDB" id="A0A3P7C9K0"/>
<keyword evidence="2" id="KW-1185">Reference proteome</keyword>
<evidence type="ECO:0000313" key="1">
    <source>
        <dbReference type="EMBL" id="VDL94160.1"/>
    </source>
</evidence>
<protein>
    <submittedName>
        <fullName evidence="1">Uncharacterized protein</fullName>
    </submittedName>
</protein>
<dbReference type="Proteomes" id="UP000275846">
    <property type="component" value="Unassembled WGS sequence"/>
</dbReference>
<sequence length="67" mass="7483">MFPIAGCRRKNTDLSTRVNKETGTRNAVKEKLAVIINVDMAPNSSRFYSLADQFPEDCLAATLKHRA</sequence>
<accession>A0A3P7C9K0</accession>
<proteinExistence type="predicted"/>
<organism evidence="1 2">
    <name type="scientific">Schistocephalus solidus</name>
    <name type="common">Tapeworm</name>
    <dbReference type="NCBI Taxonomy" id="70667"/>
    <lineage>
        <taxon>Eukaryota</taxon>
        <taxon>Metazoa</taxon>
        <taxon>Spiralia</taxon>
        <taxon>Lophotrochozoa</taxon>
        <taxon>Platyhelminthes</taxon>
        <taxon>Cestoda</taxon>
        <taxon>Eucestoda</taxon>
        <taxon>Diphyllobothriidea</taxon>
        <taxon>Diphyllobothriidae</taxon>
        <taxon>Schistocephalus</taxon>
    </lineage>
</organism>
<dbReference type="EMBL" id="UYSU01034301">
    <property type="protein sequence ID" value="VDL94160.1"/>
    <property type="molecule type" value="Genomic_DNA"/>
</dbReference>
<evidence type="ECO:0000313" key="2">
    <source>
        <dbReference type="Proteomes" id="UP000275846"/>
    </source>
</evidence>